<dbReference type="CDD" id="cd10951">
    <property type="entry name" value="CE4_ClCDA_like"/>
    <property type="match status" value="1"/>
</dbReference>
<evidence type="ECO:0000313" key="12">
    <source>
        <dbReference type="Proteomes" id="UP000053890"/>
    </source>
</evidence>
<evidence type="ECO:0000256" key="2">
    <source>
        <dbReference type="ARBA" id="ARBA00004609"/>
    </source>
</evidence>
<dbReference type="GeneID" id="28972711"/>
<feature type="non-terminal residue" evidence="11">
    <location>
        <position position="219"/>
    </location>
</feature>
<evidence type="ECO:0000256" key="7">
    <source>
        <dbReference type="ARBA" id="ARBA00023277"/>
    </source>
</evidence>
<comment type="cofactor">
    <cofactor evidence="1">
        <name>Co(2+)</name>
        <dbReference type="ChEBI" id="CHEBI:48828"/>
    </cofactor>
</comment>
<dbReference type="Proteomes" id="UP000053890">
    <property type="component" value="Unassembled WGS sequence"/>
</dbReference>
<dbReference type="OMA" id="CIYDRAD"/>
<dbReference type="Gene3D" id="3.20.20.370">
    <property type="entry name" value="Glycoside hydrolase/deacetylase"/>
    <property type="match status" value="1"/>
</dbReference>
<sequence>TKCKNPGHVALTFDDGPLYGSKAAQTIANAGGRGTFFVNGNNYGCIYDRADQIKAAYAQGHTIGSHTWSHVDITKITASQLNKQLDLVEGALKKIIGVKPRFFRPPYGAVNDAQVKVLQQRGYTVVNWNFDSGDTSGKSASDSIAAYKKLSYPTSYIALNHETYKTTVDTVIPAVVPALKAKGFKLVSMAECLGQSAYQSTGSAGKRDSSWTCSGTPAP</sequence>
<keyword evidence="3" id="KW-0325">Glycoprotein</keyword>
<dbReference type="InterPro" id="IPR002509">
    <property type="entry name" value="NODB_dom"/>
</dbReference>
<dbReference type="GO" id="GO:0046872">
    <property type="term" value="F:metal ion binding"/>
    <property type="evidence" value="ECO:0007669"/>
    <property type="project" value="UniProtKB-KW"/>
</dbReference>
<evidence type="ECO:0000256" key="9">
    <source>
        <dbReference type="SAM" id="MobiDB-lite"/>
    </source>
</evidence>
<reference evidence="11 12" key="1">
    <citation type="journal article" date="2015" name="Front. Microbiol.">
        <title>Genome sequence of the plant growth promoting endophytic yeast Rhodotorula graminis WP1.</title>
        <authorList>
            <person name="Firrincieli A."/>
            <person name="Otillar R."/>
            <person name="Salamov A."/>
            <person name="Schmutz J."/>
            <person name="Khan Z."/>
            <person name="Redman R.S."/>
            <person name="Fleck N.D."/>
            <person name="Lindquist E."/>
            <person name="Grigoriev I.V."/>
            <person name="Doty S.L."/>
        </authorList>
    </citation>
    <scope>NUCLEOTIDE SEQUENCE [LARGE SCALE GENOMIC DNA]</scope>
    <source>
        <strain evidence="11 12">WP1</strain>
    </source>
</reference>
<dbReference type="Pfam" id="PF01522">
    <property type="entry name" value="Polysacc_deac_1"/>
    <property type="match status" value="1"/>
</dbReference>
<feature type="region of interest" description="Disordered" evidence="9">
    <location>
        <begin position="199"/>
        <end position="219"/>
    </location>
</feature>
<dbReference type="PANTHER" id="PTHR46471">
    <property type="entry name" value="CHITIN DEACETYLASE"/>
    <property type="match status" value="1"/>
</dbReference>
<feature type="non-terminal residue" evidence="11">
    <location>
        <position position="1"/>
    </location>
</feature>
<accession>A0A0P9IR61</accession>
<keyword evidence="4" id="KW-0479">Metal-binding</keyword>
<evidence type="ECO:0000256" key="1">
    <source>
        <dbReference type="ARBA" id="ARBA00001941"/>
    </source>
</evidence>
<dbReference type="GO" id="GO:0098552">
    <property type="term" value="C:side of membrane"/>
    <property type="evidence" value="ECO:0007669"/>
    <property type="project" value="UniProtKB-KW"/>
</dbReference>
<keyword evidence="12" id="KW-1185">Reference proteome</keyword>
<keyword evidence="3" id="KW-0472">Membrane</keyword>
<keyword evidence="8" id="KW-0449">Lipoprotein</keyword>
<dbReference type="SUPFAM" id="SSF88713">
    <property type="entry name" value="Glycoside hydrolase/deacetylase"/>
    <property type="match status" value="1"/>
</dbReference>
<organism evidence="11 12">
    <name type="scientific">Rhodotorula graminis (strain WP1)</name>
    <dbReference type="NCBI Taxonomy" id="578459"/>
    <lineage>
        <taxon>Eukaryota</taxon>
        <taxon>Fungi</taxon>
        <taxon>Dikarya</taxon>
        <taxon>Basidiomycota</taxon>
        <taxon>Pucciniomycotina</taxon>
        <taxon>Microbotryomycetes</taxon>
        <taxon>Sporidiobolales</taxon>
        <taxon>Sporidiobolaceae</taxon>
        <taxon>Rhodotorula</taxon>
    </lineage>
</organism>
<comment type="subcellular location">
    <subcellularLocation>
        <location evidence="2">Cell membrane</location>
        <topology evidence="2">Lipid-anchor</topology>
        <topology evidence="2">GPI-anchor</topology>
    </subcellularLocation>
</comment>
<keyword evidence="6" id="KW-0378">Hydrolase</keyword>
<dbReference type="OrthoDB" id="2125469at2759"/>
<feature type="domain" description="NodB homology" evidence="10">
    <location>
        <begin position="7"/>
        <end position="187"/>
    </location>
</feature>
<dbReference type="STRING" id="578459.A0A0P9IR61"/>
<feature type="compositionally biased region" description="Polar residues" evidence="9">
    <location>
        <begin position="210"/>
        <end position="219"/>
    </location>
</feature>
<evidence type="ECO:0000259" key="10">
    <source>
        <dbReference type="PROSITE" id="PS51677"/>
    </source>
</evidence>
<evidence type="ECO:0000313" key="11">
    <source>
        <dbReference type="EMBL" id="KPV71912.1"/>
    </source>
</evidence>
<dbReference type="GO" id="GO:0005975">
    <property type="term" value="P:carbohydrate metabolic process"/>
    <property type="evidence" value="ECO:0007669"/>
    <property type="project" value="InterPro"/>
</dbReference>
<keyword evidence="7" id="KW-0119">Carbohydrate metabolism</keyword>
<dbReference type="GO" id="GO:0016810">
    <property type="term" value="F:hydrolase activity, acting on carbon-nitrogen (but not peptide) bonds"/>
    <property type="evidence" value="ECO:0007669"/>
    <property type="project" value="InterPro"/>
</dbReference>
<keyword evidence="5" id="KW-0732">Signal</keyword>
<dbReference type="AlphaFoldDB" id="A0A0P9IR61"/>
<dbReference type="InterPro" id="IPR011330">
    <property type="entry name" value="Glyco_hydro/deAcase_b/a-brl"/>
</dbReference>
<evidence type="ECO:0000256" key="3">
    <source>
        <dbReference type="ARBA" id="ARBA00022622"/>
    </source>
</evidence>
<keyword evidence="3" id="KW-0336">GPI-anchor</keyword>
<name>A0A0P9IR61_RHOGW</name>
<proteinExistence type="predicted"/>
<gene>
    <name evidence="11" type="ORF">RHOBADRAFT_1545</name>
</gene>
<evidence type="ECO:0000256" key="5">
    <source>
        <dbReference type="ARBA" id="ARBA00022729"/>
    </source>
</evidence>
<dbReference type="EMBL" id="KQ474090">
    <property type="protein sequence ID" value="KPV71912.1"/>
    <property type="molecule type" value="Genomic_DNA"/>
</dbReference>
<evidence type="ECO:0000256" key="4">
    <source>
        <dbReference type="ARBA" id="ARBA00022723"/>
    </source>
</evidence>
<dbReference type="PROSITE" id="PS51677">
    <property type="entry name" value="NODB"/>
    <property type="match status" value="1"/>
</dbReference>
<evidence type="ECO:0000256" key="6">
    <source>
        <dbReference type="ARBA" id="ARBA00022801"/>
    </source>
</evidence>
<protein>
    <submittedName>
        <fullName evidence="11">Carbohydrate esterase family 4 protein</fullName>
    </submittedName>
</protein>
<dbReference type="PANTHER" id="PTHR46471:SF2">
    <property type="entry name" value="CHITIN DEACETYLASE-RELATED"/>
    <property type="match status" value="1"/>
</dbReference>
<dbReference type="GO" id="GO:0005886">
    <property type="term" value="C:plasma membrane"/>
    <property type="evidence" value="ECO:0007669"/>
    <property type="project" value="UniProtKB-SubCell"/>
</dbReference>
<evidence type="ECO:0000256" key="8">
    <source>
        <dbReference type="ARBA" id="ARBA00023288"/>
    </source>
</evidence>
<dbReference type="RefSeq" id="XP_018267961.1">
    <property type="nucleotide sequence ID" value="XM_018412262.1"/>
</dbReference>